<dbReference type="PROSITE" id="PS51833">
    <property type="entry name" value="HDOD"/>
    <property type="match status" value="1"/>
</dbReference>
<proteinExistence type="predicted"/>
<accession>A0A1I1NZ20</accession>
<sequence length="317" mass="35674">MFESILNAVLPSFSKSDKHADLDYFERTRTGTSHSFNENLEQKVALSKSVKKEVMPLNTHDTDFHNYLFGESQLQNIQDPFSDFVSKKIELLLLSPSMLLNELPVMPSSVNTLMSELKNDDFDINKLLEVIEQEPSMAADVIKTANSAIYKRSENQVTNLKTAFMNMGAKGLMEAVLLSYIKKITPSTNVYFKQFGGKIWQHSLQTALYSKALIKSNPDSVDEATAYFVGLILNLGKMVIFQVMVEAFSFVDPDVPPNSQSFKNLISLYATELTFTIAKFWQMPTEILDVIEEQTSGNTRNCVLAKAIYDANIIRGC</sequence>
<dbReference type="Pfam" id="PF08668">
    <property type="entry name" value="HDOD"/>
    <property type="match status" value="1"/>
</dbReference>
<dbReference type="PANTHER" id="PTHR33525">
    <property type="match status" value="1"/>
</dbReference>
<dbReference type="EMBL" id="FOLO01000027">
    <property type="protein sequence ID" value="SFC99983.1"/>
    <property type="molecule type" value="Genomic_DNA"/>
</dbReference>
<organism evidence="2 3">
    <name type="scientific">Pseudoalteromonas denitrificans DSM 6059</name>
    <dbReference type="NCBI Taxonomy" id="1123010"/>
    <lineage>
        <taxon>Bacteria</taxon>
        <taxon>Pseudomonadati</taxon>
        <taxon>Pseudomonadota</taxon>
        <taxon>Gammaproteobacteria</taxon>
        <taxon>Alteromonadales</taxon>
        <taxon>Pseudoalteromonadaceae</taxon>
        <taxon>Pseudoalteromonas</taxon>
    </lineage>
</organism>
<keyword evidence="3" id="KW-1185">Reference proteome</keyword>
<evidence type="ECO:0000313" key="3">
    <source>
        <dbReference type="Proteomes" id="UP000198862"/>
    </source>
</evidence>
<dbReference type="Gene3D" id="1.10.3210.10">
    <property type="entry name" value="Hypothetical protein af1432"/>
    <property type="match status" value="1"/>
</dbReference>
<evidence type="ECO:0000259" key="1">
    <source>
        <dbReference type="PROSITE" id="PS51833"/>
    </source>
</evidence>
<dbReference type="PANTHER" id="PTHR33525:SF6">
    <property type="entry name" value="HDOD DOMAIN-CONTAINING PROTEIN"/>
    <property type="match status" value="1"/>
</dbReference>
<dbReference type="RefSeq" id="WP_091986245.1">
    <property type="nucleotide sequence ID" value="NZ_FOLO01000027.1"/>
</dbReference>
<dbReference type="OrthoDB" id="5848404at2"/>
<dbReference type="AlphaFoldDB" id="A0A1I1NZ20"/>
<dbReference type="STRING" id="1123010.SAMN02745724_03144"/>
<gene>
    <name evidence="2" type="ORF">SAMN02745724_03144</name>
</gene>
<name>A0A1I1NZ20_9GAMM</name>
<dbReference type="Proteomes" id="UP000198862">
    <property type="component" value="Unassembled WGS sequence"/>
</dbReference>
<reference evidence="2 3" key="1">
    <citation type="submission" date="2016-10" db="EMBL/GenBank/DDBJ databases">
        <authorList>
            <person name="de Groot N.N."/>
        </authorList>
    </citation>
    <scope>NUCLEOTIDE SEQUENCE [LARGE SCALE GENOMIC DNA]</scope>
    <source>
        <strain evidence="2 3">DSM 6059</strain>
    </source>
</reference>
<evidence type="ECO:0000313" key="2">
    <source>
        <dbReference type="EMBL" id="SFC99983.1"/>
    </source>
</evidence>
<feature type="domain" description="HDOD" evidence="1">
    <location>
        <begin position="103"/>
        <end position="297"/>
    </location>
</feature>
<dbReference type="InterPro" id="IPR013976">
    <property type="entry name" value="HDOD"/>
</dbReference>
<dbReference type="SUPFAM" id="SSF109604">
    <property type="entry name" value="HD-domain/PDEase-like"/>
    <property type="match status" value="1"/>
</dbReference>
<protein>
    <submittedName>
        <fullName evidence="2">HD-like signal output (HDOD) domain, no enzymatic activity</fullName>
    </submittedName>
</protein>
<dbReference type="InterPro" id="IPR052340">
    <property type="entry name" value="RNase_Y/CdgJ"/>
</dbReference>